<evidence type="ECO:0000256" key="4">
    <source>
        <dbReference type="ARBA" id="ARBA00022737"/>
    </source>
</evidence>
<dbReference type="GO" id="GO:0005886">
    <property type="term" value="C:plasma membrane"/>
    <property type="evidence" value="ECO:0007669"/>
    <property type="project" value="UniProtKB-SubCell"/>
</dbReference>
<dbReference type="SUPFAM" id="SSF52540">
    <property type="entry name" value="P-loop containing nucleoside triphosphate hydrolases"/>
    <property type="match status" value="2"/>
</dbReference>
<dbReference type="RefSeq" id="WP_117739445.1">
    <property type="nucleotide sequence ID" value="NZ_QSUB01000006.1"/>
</dbReference>
<evidence type="ECO:0000313" key="10">
    <source>
        <dbReference type="EMBL" id="RGN03356.1"/>
    </source>
</evidence>
<dbReference type="EMBL" id="QSUB01000006">
    <property type="protein sequence ID" value="RGN03356.1"/>
    <property type="molecule type" value="Genomic_DNA"/>
</dbReference>
<keyword evidence="7" id="KW-1278">Translocase</keyword>
<evidence type="ECO:0000256" key="2">
    <source>
        <dbReference type="ARBA" id="ARBA00022448"/>
    </source>
</evidence>
<keyword evidence="4" id="KW-0677">Repeat</keyword>
<evidence type="ECO:0000256" key="6">
    <source>
        <dbReference type="ARBA" id="ARBA00022840"/>
    </source>
</evidence>
<evidence type="ECO:0000256" key="3">
    <source>
        <dbReference type="ARBA" id="ARBA00022475"/>
    </source>
</evidence>
<keyword evidence="3" id="KW-1003">Cell membrane</keyword>
<dbReference type="PANTHER" id="PTHR43790:SF9">
    <property type="entry name" value="GALACTOFURANOSE TRANSPORTER ATP-BINDING PROTEIN YTFR"/>
    <property type="match status" value="1"/>
</dbReference>
<evidence type="ECO:0000256" key="5">
    <source>
        <dbReference type="ARBA" id="ARBA00022741"/>
    </source>
</evidence>
<reference evidence="10 11" key="1">
    <citation type="submission" date="2018-08" db="EMBL/GenBank/DDBJ databases">
        <title>A genome reference for cultivated species of the human gut microbiota.</title>
        <authorList>
            <person name="Zou Y."/>
            <person name="Xue W."/>
            <person name="Luo G."/>
        </authorList>
    </citation>
    <scope>NUCLEOTIDE SEQUENCE [LARGE SCALE GENOMIC DNA]</scope>
    <source>
        <strain evidence="10 11">OM06-11AA</strain>
    </source>
</reference>
<evidence type="ECO:0000259" key="9">
    <source>
        <dbReference type="PROSITE" id="PS50893"/>
    </source>
</evidence>
<evidence type="ECO:0000256" key="7">
    <source>
        <dbReference type="ARBA" id="ARBA00022967"/>
    </source>
</evidence>
<dbReference type="FunFam" id="3.40.50.300:FF:000127">
    <property type="entry name" value="Ribose import ATP-binding protein RbsA"/>
    <property type="match status" value="1"/>
</dbReference>
<dbReference type="GO" id="GO:0016887">
    <property type="term" value="F:ATP hydrolysis activity"/>
    <property type="evidence" value="ECO:0007669"/>
    <property type="project" value="InterPro"/>
</dbReference>
<comment type="subcellular location">
    <subcellularLocation>
        <location evidence="1">Cell membrane</location>
        <topology evidence="1">Peripheral membrane protein</topology>
    </subcellularLocation>
</comment>
<dbReference type="Proteomes" id="UP000261222">
    <property type="component" value="Unassembled WGS sequence"/>
</dbReference>
<dbReference type="InterPro" id="IPR017871">
    <property type="entry name" value="ABC_transporter-like_CS"/>
</dbReference>
<dbReference type="CDD" id="cd03216">
    <property type="entry name" value="ABC_Carb_Monos_I"/>
    <property type="match status" value="1"/>
</dbReference>
<evidence type="ECO:0000313" key="11">
    <source>
        <dbReference type="Proteomes" id="UP000261222"/>
    </source>
</evidence>
<dbReference type="Pfam" id="PF00005">
    <property type="entry name" value="ABC_tran"/>
    <property type="match status" value="2"/>
</dbReference>
<keyword evidence="6 10" id="KW-0067">ATP-binding</keyword>
<keyword evidence="5" id="KW-0547">Nucleotide-binding</keyword>
<protein>
    <submittedName>
        <fullName evidence="10">Sugar ABC transporter ATP-binding protein</fullName>
    </submittedName>
</protein>
<dbReference type="InterPro" id="IPR050107">
    <property type="entry name" value="ABC_carbohydrate_import_ATPase"/>
</dbReference>
<proteinExistence type="predicted"/>
<dbReference type="AlphaFoldDB" id="A0A3E5A3U9"/>
<dbReference type="InterPro" id="IPR027417">
    <property type="entry name" value="P-loop_NTPase"/>
</dbReference>
<dbReference type="SMART" id="SM00382">
    <property type="entry name" value="AAA"/>
    <property type="match status" value="2"/>
</dbReference>
<gene>
    <name evidence="10" type="ORF">DXB81_13080</name>
</gene>
<dbReference type="PROSITE" id="PS00211">
    <property type="entry name" value="ABC_TRANSPORTER_1"/>
    <property type="match status" value="1"/>
</dbReference>
<dbReference type="PANTHER" id="PTHR43790">
    <property type="entry name" value="CARBOHYDRATE TRANSPORT ATP-BINDING PROTEIN MG119-RELATED"/>
    <property type="match status" value="1"/>
</dbReference>
<evidence type="ECO:0000256" key="8">
    <source>
        <dbReference type="ARBA" id="ARBA00023136"/>
    </source>
</evidence>
<dbReference type="Gene3D" id="3.40.50.300">
    <property type="entry name" value="P-loop containing nucleotide triphosphate hydrolases"/>
    <property type="match status" value="2"/>
</dbReference>
<name>A0A3E5A3U9_9FIRM</name>
<dbReference type="InterPro" id="IPR003439">
    <property type="entry name" value="ABC_transporter-like_ATP-bd"/>
</dbReference>
<accession>A0A3E5A3U9</accession>
<comment type="caution">
    <text evidence="10">The sequence shown here is derived from an EMBL/GenBank/DDBJ whole genome shotgun (WGS) entry which is preliminary data.</text>
</comment>
<evidence type="ECO:0000256" key="1">
    <source>
        <dbReference type="ARBA" id="ARBA00004202"/>
    </source>
</evidence>
<dbReference type="InterPro" id="IPR003593">
    <property type="entry name" value="AAA+_ATPase"/>
</dbReference>
<sequence>MNDTGREFALEVQGVSKSFSNNIVLNNINFAVKAGEIHTLLGENGAGKSTLLNIVSGSLAKDSGVIKIKGKEVNLQTPIQARLEGIVKVHQELQVISELSVAENIFLGNEILHPKTKAICMKKMYEEADKILGNLDADFSSKVIVKRLSTAQKQLVEIARALLLEFSVLILDEPTSSLTNKEIEKLFSVMNNLKKQGKAIIFVSHRLEEVFQISDRITVLRDGNSVGVLDIAEATKEHLVQMMTGRDLGNIIQNDHKVDKSDVILSVEDFCSLDGRFNHISFELHRGEILGIAGLVGSGRTEIVRAIFGADRKKSGKLSLDGNPIEIRSPIDSVNHGIALIPEDRKLQGMVGLLKNMNNIGISSYNKLCRHGVLKDKEILQNSKRFMEILNVHPDNPFMQTGRLSGGNQQKVVIAKWLSVDAKIMIMDEPTRGIDVGAKNEIYQLMLQMIEKGVSIIMISSELPEILSLSNRILVIHEGKINGELTREEATEEKVLHYAMGGA</sequence>
<dbReference type="CDD" id="cd03215">
    <property type="entry name" value="ABC_Carb_Monos_II"/>
    <property type="match status" value="1"/>
</dbReference>
<feature type="domain" description="ABC transporter" evidence="9">
    <location>
        <begin position="10"/>
        <end position="247"/>
    </location>
</feature>
<keyword evidence="2" id="KW-0813">Transport</keyword>
<feature type="domain" description="ABC transporter" evidence="9">
    <location>
        <begin position="258"/>
        <end position="503"/>
    </location>
</feature>
<organism evidence="10 11">
    <name type="scientific">Blautia obeum</name>
    <dbReference type="NCBI Taxonomy" id="40520"/>
    <lineage>
        <taxon>Bacteria</taxon>
        <taxon>Bacillati</taxon>
        <taxon>Bacillota</taxon>
        <taxon>Clostridia</taxon>
        <taxon>Lachnospirales</taxon>
        <taxon>Lachnospiraceae</taxon>
        <taxon>Blautia</taxon>
    </lineage>
</organism>
<dbReference type="GO" id="GO:0005524">
    <property type="term" value="F:ATP binding"/>
    <property type="evidence" value="ECO:0007669"/>
    <property type="project" value="UniProtKB-KW"/>
</dbReference>
<keyword evidence="8" id="KW-0472">Membrane</keyword>
<dbReference type="PROSITE" id="PS50893">
    <property type="entry name" value="ABC_TRANSPORTER_2"/>
    <property type="match status" value="2"/>
</dbReference>